<feature type="signal peptide" evidence="1">
    <location>
        <begin position="1"/>
        <end position="18"/>
    </location>
</feature>
<protein>
    <submittedName>
        <fullName evidence="3">Glycerophosphoryl diester phosphodiesterase family protein</fullName>
    </submittedName>
</protein>
<dbReference type="InterPro" id="IPR017946">
    <property type="entry name" value="PLC-like_Pdiesterase_TIM-brl"/>
</dbReference>
<keyword evidence="1" id="KW-0732">Signal</keyword>
<dbReference type="GO" id="GO:0006629">
    <property type="term" value="P:lipid metabolic process"/>
    <property type="evidence" value="ECO:0007669"/>
    <property type="project" value="InterPro"/>
</dbReference>
<evidence type="ECO:0000313" key="3">
    <source>
        <dbReference type="EMBL" id="SHH73983.1"/>
    </source>
</evidence>
<reference evidence="3 4" key="1">
    <citation type="submission" date="2016-11" db="EMBL/GenBank/DDBJ databases">
        <authorList>
            <person name="Jaros S."/>
            <person name="Januszkiewicz K."/>
            <person name="Wedrychowicz H."/>
        </authorList>
    </citation>
    <scope>NUCLEOTIDE SEQUENCE [LARGE SCALE GENOMIC DNA]</scope>
    <source>
        <strain evidence="3 4">DSM 9705</strain>
    </source>
</reference>
<accession>A0A1M5VGC3</accession>
<sequence>MSRLLILLLFCWCPAATAQTGSPWLIASAAGPAWPASCPVSLAVTSERGADTLSFAVSMSSDGTVVVVADPVLTGNSDADRLFAERIGTQKPLAVPDLSLAELRRLTILHPGGVAADGLPGCRIATLAETLDLITLLEKEQQRSIGIVIELRKLWLHRAADLDLGGAVVELLMAKRPDRGSTAPRTHLAAHDADELRRLYDQHLSREAPHIDIMQLIDGNDSGQAMRLERGVWLPYNYDWLFTNSGLRSISDHVDVIGLAPALLVDDRQAALLDFIDDARLLGIPLIVSPADPLLPPGQSSPDEMKVQLDRLLADGTFAGLATGNYDAVARLLDVQPPQSVQQKQSAKTVEQIIENLEFNKAGAARSAEPLPFH</sequence>
<evidence type="ECO:0000313" key="4">
    <source>
        <dbReference type="Proteomes" id="UP000184139"/>
    </source>
</evidence>
<dbReference type="SUPFAM" id="SSF51695">
    <property type="entry name" value="PLC-like phosphodiesterases"/>
    <property type="match status" value="1"/>
</dbReference>
<dbReference type="Gene3D" id="3.20.20.190">
    <property type="entry name" value="Phosphatidylinositol (PI) phosphodiesterase"/>
    <property type="match status" value="1"/>
</dbReference>
<proteinExistence type="predicted"/>
<name>A0A1M5VGC3_9BACT</name>
<dbReference type="RefSeq" id="WP_073375070.1">
    <property type="nucleotide sequence ID" value="NZ_FQXS01000008.1"/>
</dbReference>
<organism evidence="3 4">
    <name type="scientific">Desulfofustis glycolicus DSM 9705</name>
    <dbReference type="NCBI Taxonomy" id="1121409"/>
    <lineage>
        <taxon>Bacteria</taxon>
        <taxon>Pseudomonadati</taxon>
        <taxon>Thermodesulfobacteriota</taxon>
        <taxon>Desulfobulbia</taxon>
        <taxon>Desulfobulbales</taxon>
        <taxon>Desulfocapsaceae</taxon>
        <taxon>Desulfofustis</taxon>
    </lineage>
</organism>
<dbReference type="OrthoDB" id="9795622at2"/>
<dbReference type="Proteomes" id="UP000184139">
    <property type="component" value="Unassembled WGS sequence"/>
</dbReference>
<evidence type="ECO:0000256" key="1">
    <source>
        <dbReference type="SAM" id="SignalP"/>
    </source>
</evidence>
<evidence type="ECO:0000259" key="2">
    <source>
        <dbReference type="Pfam" id="PF03009"/>
    </source>
</evidence>
<keyword evidence="4" id="KW-1185">Reference proteome</keyword>
<dbReference type="GO" id="GO:0008081">
    <property type="term" value="F:phosphoric diester hydrolase activity"/>
    <property type="evidence" value="ECO:0007669"/>
    <property type="project" value="InterPro"/>
</dbReference>
<feature type="domain" description="GP-PDE" evidence="2">
    <location>
        <begin position="44"/>
        <end position="261"/>
    </location>
</feature>
<dbReference type="InterPro" id="IPR030395">
    <property type="entry name" value="GP_PDE_dom"/>
</dbReference>
<gene>
    <name evidence="3" type="ORF">SAMN02745124_01655</name>
</gene>
<dbReference type="STRING" id="1121409.SAMN02745124_01655"/>
<feature type="chain" id="PRO_5012702964" evidence="1">
    <location>
        <begin position="19"/>
        <end position="374"/>
    </location>
</feature>
<dbReference type="EMBL" id="FQXS01000008">
    <property type="protein sequence ID" value="SHH73983.1"/>
    <property type="molecule type" value="Genomic_DNA"/>
</dbReference>
<dbReference type="AlphaFoldDB" id="A0A1M5VGC3"/>
<dbReference type="Pfam" id="PF03009">
    <property type="entry name" value="GDPD"/>
    <property type="match status" value="1"/>
</dbReference>